<keyword evidence="3" id="KW-1185">Reference proteome</keyword>
<gene>
    <name evidence="2" type="ORF">BD410DRAFT_792127</name>
</gene>
<dbReference type="EMBL" id="ML170196">
    <property type="protein sequence ID" value="TDL19511.1"/>
    <property type="molecule type" value="Genomic_DNA"/>
</dbReference>
<evidence type="ECO:0000313" key="2">
    <source>
        <dbReference type="EMBL" id="TDL19511.1"/>
    </source>
</evidence>
<accession>A0A4Y7PWR4</accession>
<sequence>MAQRRIADLEDARLGKLYGVLQRERARSCGESPSLSDTMAMDSPKQPARLEAFGMDFSATHSSSSTLNVSVEEEENLKDSKVGETPRSALADKSNIPGQPGAVEAT</sequence>
<dbReference type="Proteomes" id="UP000294933">
    <property type="component" value="Unassembled WGS sequence"/>
</dbReference>
<dbReference type="AlphaFoldDB" id="A0A4Y7PWR4"/>
<reference evidence="2 3" key="1">
    <citation type="submission" date="2018-06" db="EMBL/GenBank/DDBJ databases">
        <title>A transcriptomic atlas of mushroom development highlights an independent origin of complex multicellularity.</title>
        <authorList>
            <consortium name="DOE Joint Genome Institute"/>
            <person name="Krizsan K."/>
            <person name="Almasi E."/>
            <person name="Merenyi Z."/>
            <person name="Sahu N."/>
            <person name="Viragh M."/>
            <person name="Koszo T."/>
            <person name="Mondo S."/>
            <person name="Kiss B."/>
            <person name="Balint B."/>
            <person name="Kues U."/>
            <person name="Barry K."/>
            <person name="Hegedus J.C."/>
            <person name="Henrissat B."/>
            <person name="Johnson J."/>
            <person name="Lipzen A."/>
            <person name="Ohm R."/>
            <person name="Nagy I."/>
            <person name="Pangilinan J."/>
            <person name="Yan J."/>
            <person name="Xiong Y."/>
            <person name="Grigoriev I.V."/>
            <person name="Hibbett D.S."/>
            <person name="Nagy L.G."/>
        </authorList>
    </citation>
    <scope>NUCLEOTIDE SEQUENCE [LARGE SCALE GENOMIC DNA]</scope>
    <source>
        <strain evidence="2 3">SZMC22713</strain>
    </source>
</reference>
<organism evidence="2 3">
    <name type="scientific">Rickenella mellea</name>
    <dbReference type="NCBI Taxonomy" id="50990"/>
    <lineage>
        <taxon>Eukaryota</taxon>
        <taxon>Fungi</taxon>
        <taxon>Dikarya</taxon>
        <taxon>Basidiomycota</taxon>
        <taxon>Agaricomycotina</taxon>
        <taxon>Agaricomycetes</taxon>
        <taxon>Hymenochaetales</taxon>
        <taxon>Rickenellaceae</taxon>
        <taxon>Rickenella</taxon>
    </lineage>
</organism>
<protein>
    <submittedName>
        <fullName evidence="2">Uncharacterized protein</fullName>
    </submittedName>
</protein>
<evidence type="ECO:0000313" key="3">
    <source>
        <dbReference type="Proteomes" id="UP000294933"/>
    </source>
</evidence>
<evidence type="ECO:0000256" key="1">
    <source>
        <dbReference type="SAM" id="MobiDB-lite"/>
    </source>
</evidence>
<proteinExistence type="predicted"/>
<feature type="region of interest" description="Disordered" evidence="1">
    <location>
        <begin position="60"/>
        <end position="106"/>
    </location>
</feature>
<feature type="compositionally biased region" description="Polar residues" evidence="1">
    <location>
        <begin position="60"/>
        <end position="69"/>
    </location>
</feature>
<dbReference type="VEuPathDB" id="FungiDB:BD410DRAFT_792127"/>
<name>A0A4Y7PWR4_9AGAM</name>